<dbReference type="Pfam" id="PF06013">
    <property type="entry name" value="WXG100"/>
    <property type="match status" value="1"/>
</dbReference>
<name>A0ABQ6V493_9MICO</name>
<dbReference type="Gene3D" id="1.10.287.1060">
    <property type="entry name" value="ESAT-6-like"/>
    <property type="match status" value="1"/>
</dbReference>
<organism evidence="1 2">
    <name type="scientific">Microbacterium algeriense</name>
    <dbReference type="NCBI Taxonomy" id="2615184"/>
    <lineage>
        <taxon>Bacteria</taxon>
        <taxon>Bacillati</taxon>
        <taxon>Actinomycetota</taxon>
        <taxon>Actinomycetes</taxon>
        <taxon>Micrococcales</taxon>
        <taxon>Microbacteriaceae</taxon>
        <taxon>Microbacterium</taxon>
    </lineage>
</organism>
<gene>
    <name evidence="1" type="ORF">F6A08_15940</name>
</gene>
<protein>
    <submittedName>
        <fullName evidence="1">WXG100 family type VII secretion target</fullName>
    </submittedName>
</protein>
<accession>A0ABQ6V493</accession>
<proteinExistence type="predicted"/>
<dbReference type="InterPro" id="IPR036689">
    <property type="entry name" value="ESAT-6-like_sf"/>
</dbReference>
<dbReference type="GeneID" id="77477960"/>
<sequence length="98" mass="10438">MTNLKVSYADMKDAAGRLRTGQQDIETQLKNLRAYVSQLVSGGFVTTSASGAFDASYAQFNQGATATIAGIEGMARFLDVAAQSLQSTDEQLAAQIRQ</sequence>
<evidence type="ECO:0000313" key="2">
    <source>
        <dbReference type="Proteomes" id="UP000478836"/>
    </source>
</evidence>
<keyword evidence="2" id="KW-1185">Reference proteome</keyword>
<reference evidence="2" key="1">
    <citation type="submission" date="2019-09" db="EMBL/GenBank/DDBJ databases">
        <title>Whole genome sequencing of Microbacterium maritypicum.</title>
        <authorList>
            <person name="Lenchi N."/>
        </authorList>
    </citation>
    <scope>NUCLEOTIDE SEQUENCE [LARGE SCALE GENOMIC DNA]</scope>
    <source>
        <strain evidence="2">G1</strain>
    </source>
</reference>
<dbReference type="Proteomes" id="UP000478836">
    <property type="component" value="Unassembled WGS sequence"/>
</dbReference>
<dbReference type="InterPro" id="IPR010310">
    <property type="entry name" value="T7SS_ESAT-6-like"/>
</dbReference>
<evidence type="ECO:0000313" key="1">
    <source>
        <dbReference type="EMBL" id="KAB1862505.1"/>
    </source>
</evidence>
<dbReference type="SUPFAM" id="SSF140453">
    <property type="entry name" value="EsxAB dimer-like"/>
    <property type="match status" value="1"/>
</dbReference>
<dbReference type="EMBL" id="WAAO01000003">
    <property type="protein sequence ID" value="KAB1862505.1"/>
    <property type="molecule type" value="Genomic_DNA"/>
</dbReference>
<dbReference type="RefSeq" id="WP_017204355.1">
    <property type="nucleotide sequence ID" value="NZ_CBDRDE010000002.1"/>
</dbReference>
<comment type="caution">
    <text evidence="1">The sequence shown here is derived from an EMBL/GenBank/DDBJ whole genome shotgun (WGS) entry which is preliminary data.</text>
</comment>